<evidence type="ECO:0000256" key="1">
    <source>
        <dbReference type="SAM" id="Phobius"/>
    </source>
</evidence>
<reference evidence="2 3" key="2">
    <citation type="submission" date="2013-02" db="EMBL/GenBank/DDBJ databases">
        <title>The Genome Sequence of Plasmodium falciparum Palo Alto/Uganda.</title>
        <authorList>
            <consortium name="The Broad Institute Genome Sequencing Platform"/>
            <consortium name="The Broad Institute Genome Sequencing Center for Infectious Disease"/>
            <person name="Neafsey D."/>
            <person name="Cheeseman I."/>
            <person name="Volkman S."/>
            <person name="Adams J."/>
            <person name="Walker B."/>
            <person name="Young S.K."/>
            <person name="Zeng Q."/>
            <person name="Gargeya S."/>
            <person name="Fitzgerald M."/>
            <person name="Haas B."/>
            <person name="Abouelleil A."/>
            <person name="Alvarado L."/>
            <person name="Arachchi H.M."/>
            <person name="Berlin A.M."/>
            <person name="Chapman S.B."/>
            <person name="Dewar J."/>
            <person name="Goldberg J."/>
            <person name="Griggs A."/>
            <person name="Gujja S."/>
            <person name="Hansen M."/>
            <person name="Howarth C."/>
            <person name="Imamovic A."/>
            <person name="Larimer J."/>
            <person name="McCowan C."/>
            <person name="Murphy C."/>
            <person name="Neiman D."/>
            <person name="Pearson M."/>
            <person name="Priest M."/>
            <person name="Roberts A."/>
            <person name="Saif S."/>
            <person name="Shea T."/>
            <person name="Sisk P."/>
            <person name="Sykes S."/>
            <person name="Wortman J."/>
            <person name="Nusbaum C."/>
            <person name="Birren B."/>
        </authorList>
    </citation>
    <scope>NUCLEOTIDE SEQUENCE [LARGE SCALE GENOMIC DNA]</scope>
    <source>
        <strain evidence="2 3">Palo Alto/Uganda</strain>
    </source>
</reference>
<dbReference type="Proteomes" id="UP000019103">
    <property type="component" value="Unassembled WGS sequence"/>
</dbReference>
<keyword evidence="1" id="KW-1133">Transmembrane helix</keyword>
<evidence type="ECO:0000313" key="3">
    <source>
        <dbReference type="Proteomes" id="UP000019103"/>
    </source>
</evidence>
<proteinExistence type="predicted"/>
<accession>W4IXW4</accession>
<sequence length="29" mass="3903">MFFFFMYIFTYVHFLYFFLIMKKFKEIFI</sequence>
<keyword evidence="1" id="KW-0812">Transmembrane</keyword>
<keyword evidence="1" id="KW-0472">Membrane</keyword>
<dbReference type="AlphaFoldDB" id="W4IXW4"/>
<evidence type="ECO:0000313" key="2">
    <source>
        <dbReference type="EMBL" id="ETW54868.1"/>
    </source>
</evidence>
<organism evidence="2 3">
    <name type="scientific">Plasmodium falciparum (isolate Palo Alto / Uganda)</name>
    <dbReference type="NCBI Taxonomy" id="57270"/>
    <lineage>
        <taxon>Eukaryota</taxon>
        <taxon>Sar</taxon>
        <taxon>Alveolata</taxon>
        <taxon>Apicomplexa</taxon>
        <taxon>Aconoidasida</taxon>
        <taxon>Haemosporida</taxon>
        <taxon>Plasmodiidae</taxon>
        <taxon>Plasmodium</taxon>
        <taxon>Plasmodium (Laverania)</taxon>
    </lineage>
</organism>
<protein>
    <submittedName>
        <fullName evidence="2">Uncharacterized protein</fullName>
    </submittedName>
</protein>
<reference evidence="2 3" key="1">
    <citation type="submission" date="2013-02" db="EMBL/GenBank/DDBJ databases">
        <title>The Genome Annotation of Plasmodium falciparum Palo Alto/Uganda.</title>
        <authorList>
            <consortium name="The Broad Institute Genome Sequencing Platform"/>
            <consortium name="The Broad Institute Genome Sequencing Center for Infectious Disease"/>
            <person name="Neafsey D."/>
            <person name="Hoffman S."/>
            <person name="Volkman S."/>
            <person name="Rosenthal P."/>
            <person name="Walker B."/>
            <person name="Young S.K."/>
            <person name="Zeng Q."/>
            <person name="Gargeya S."/>
            <person name="Fitzgerald M."/>
            <person name="Haas B."/>
            <person name="Abouelleil A."/>
            <person name="Allen A.W."/>
            <person name="Alvarado L."/>
            <person name="Arachchi H.M."/>
            <person name="Berlin A.M."/>
            <person name="Chapman S.B."/>
            <person name="Gainer-Dewar J."/>
            <person name="Goldberg J."/>
            <person name="Griggs A."/>
            <person name="Gujja S."/>
            <person name="Hansen M."/>
            <person name="Howarth C."/>
            <person name="Imamovic A."/>
            <person name="Ireland A."/>
            <person name="Larimer J."/>
            <person name="McCowan C."/>
            <person name="Murphy C."/>
            <person name="Pearson M."/>
            <person name="Poon T.W."/>
            <person name="Priest M."/>
            <person name="Roberts A."/>
            <person name="Saif S."/>
            <person name="Shea T."/>
            <person name="Sisk P."/>
            <person name="Sykes S."/>
            <person name="Wortman J."/>
            <person name="Nusbaum C."/>
            <person name="Birren B."/>
        </authorList>
    </citation>
    <scope>NUCLEOTIDE SEQUENCE [LARGE SCALE GENOMIC DNA]</scope>
    <source>
        <strain evidence="2 3">Palo Alto/Uganda</strain>
    </source>
</reference>
<dbReference type="EMBL" id="KI927383">
    <property type="protein sequence ID" value="ETW54868.1"/>
    <property type="molecule type" value="Genomic_DNA"/>
</dbReference>
<gene>
    <name evidence="2" type="ORF">PFUGPA_03470</name>
</gene>
<feature type="transmembrane region" description="Helical" evidence="1">
    <location>
        <begin position="6"/>
        <end position="24"/>
    </location>
</feature>
<name>W4IXW4_PLAFP</name>